<gene>
    <name evidence="3" type="ORF">QR680_000645</name>
</gene>
<feature type="chain" id="PRO_5041359196" evidence="2">
    <location>
        <begin position="23"/>
        <end position="316"/>
    </location>
</feature>
<protein>
    <submittedName>
        <fullName evidence="3">Uncharacterized protein</fullName>
    </submittedName>
</protein>
<sequence length="316" mass="35260">MRGDGWLLAVVVQIASVVRIGALVNPATTISSPCRTPTPVDSSFPIFCQLNYHNVPYVCDPAGIFSRTELEMLDRNVFAPANLTGCFCTDEKCASGAPRDDRLRVAIVTVPATSINSIGSCDIAMKYVRPLTLHSAALIYTELLAARWLDYCKADLMLVYIQSWNAERIRKPFIVPLYRYRLEHLTSFSRPESVSRYASPYDVLVAELKSATQIIRSGSVEDVATIPMWAWATGGCLLVLMIGAIYIGNCITRRIGNRYQVLQQKSSLTSMRMANDRWRAGFGGGLMTQGNPSMKSSMMFKQFNRRNRHNPSVQKI</sequence>
<dbReference type="PANTHER" id="PTHR33748:SF9">
    <property type="entry name" value="PROTEIN CBG04248"/>
    <property type="match status" value="1"/>
</dbReference>
<dbReference type="GO" id="GO:0016020">
    <property type="term" value="C:membrane"/>
    <property type="evidence" value="ECO:0007669"/>
    <property type="project" value="TreeGrafter"/>
</dbReference>
<keyword evidence="2" id="KW-0732">Signal</keyword>
<name>A0AA39GY38_9BILA</name>
<keyword evidence="1" id="KW-0472">Membrane</keyword>
<organism evidence="3 4">
    <name type="scientific">Steinernema hermaphroditum</name>
    <dbReference type="NCBI Taxonomy" id="289476"/>
    <lineage>
        <taxon>Eukaryota</taxon>
        <taxon>Metazoa</taxon>
        <taxon>Ecdysozoa</taxon>
        <taxon>Nematoda</taxon>
        <taxon>Chromadorea</taxon>
        <taxon>Rhabditida</taxon>
        <taxon>Tylenchina</taxon>
        <taxon>Panagrolaimomorpha</taxon>
        <taxon>Strongyloidoidea</taxon>
        <taxon>Steinernematidae</taxon>
        <taxon>Steinernema</taxon>
    </lineage>
</organism>
<evidence type="ECO:0000256" key="1">
    <source>
        <dbReference type="SAM" id="Phobius"/>
    </source>
</evidence>
<evidence type="ECO:0000313" key="4">
    <source>
        <dbReference type="Proteomes" id="UP001175271"/>
    </source>
</evidence>
<feature type="transmembrane region" description="Helical" evidence="1">
    <location>
        <begin position="228"/>
        <end position="248"/>
    </location>
</feature>
<reference evidence="3" key="1">
    <citation type="submission" date="2023-06" db="EMBL/GenBank/DDBJ databases">
        <title>Genomic analysis of the entomopathogenic nematode Steinernema hermaphroditum.</title>
        <authorList>
            <person name="Schwarz E.M."/>
            <person name="Heppert J.K."/>
            <person name="Baniya A."/>
            <person name="Schwartz H.T."/>
            <person name="Tan C.-H."/>
            <person name="Antoshechkin I."/>
            <person name="Sternberg P.W."/>
            <person name="Goodrich-Blair H."/>
            <person name="Dillman A.R."/>
        </authorList>
    </citation>
    <scope>NUCLEOTIDE SEQUENCE</scope>
    <source>
        <strain evidence="3">PS9179</strain>
        <tissue evidence="3">Whole animal</tissue>
    </source>
</reference>
<dbReference type="EMBL" id="JAUCMV010000005">
    <property type="protein sequence ID" value="KAK0394242.1"/>
    <property type="molecule type" value="Genomic_DNA"/>
</dbReference>
<dbReference type="PANTHER" id="PTHR33748">
    <property type="entry name" value="PROTEIN CBG04600"/>
    <property type="match status" value="1"/>
</dbReference>
<keyword evidence="1" id="KW-1133">Transmembrane helix</keyword>
<dbReference type="Proteomes" id="UP001175271">
    <property type="component" value="Unassembled WGS sequence"/>
</dbReference>
<evidence type="ECO:0000256" key="2">
    <source>
        <dbReference type="SAM" id="SignalP"/>
    </source>
</evidence>
<comment type="caution">
    <text evidence="3">The sequence shown here is derived from an EMBL/GenBank/DDBJ whole genome shotgun (WGS) entry which is preliminary data.</text>
</comment>
<keyword evidence="4" id="KW-1185">Reference proteome</keyword>
<evidence type="ECO:0000313" key="3">
    <source>
        <dbReference type="EMBL" id="KAK0394242.1"/>
    </source>
</evidence>
<accession>A0AA39GY38</accession>
<feature type="signal peptide" evidence="2">
    <location>
        <begin position="1"/>
        <end position="22"/>
    </location>
</feature>
<dbReference type="AlphaFoldDB" id="A0AA39GY38"/>
<keyword evidence="1" id="KW-0812">Transmembrane</keyword>
<proteinExistence type="predicted"/>